<reference evidence="9 10" key="1">
    <citation type="journal article" date="2014" name="Antonie Van Leeuwenhoek">
        <title>Hyphomonas beringensis sp. nov. and Hyphomonas chukchiensis sp. nov., isolated from surface seawater of the Bering Sea and Chukchi Sea.</title>
        <authorList>
            <person name="Li C."/>
            <person name="Lai Q."/>
            <person name="Li G."/>
            <person name="Dong C."/>
            <person name="Wang J."/>
            <person name="Liao Y."/>
            <person name="Shao Z."/>
        </authorList>
    </citation>
    <scope>NUCLEOTIDE SEQUENCE [LARGE SCALE GENOMIC DNA]</scope>
    <source>
        <strain evidence="9 10">22II1-22F38</strain>
    </source>
</reference>
<evidence type="ECO:0000256" key="7">
    <source>
        <dbReference type="ARBA" id="ARBA00022884"/>
    </source>
</evidence>
<gene>
    <name evidence="9" type="ORF">HY36_04875</name>
</gene>
<feature type="domain" description="RNA-binding protein AU-1/Ribonuclease E/G" evidence="8">
    <location>
        <begin position="118"/>
        <end position="234"/>
    </location>
</feature>
<protein>
    <recommendedName>
        <fullName evidence="8">RNA-binding protein AU-1/Ribonuclease E/G domain-containing protein</fullName>
    </recommendedName>
</protein>
<dbReference type="AlphaFoldDB" id="A0A059E063"/>
<evidence type="ECO:0000256" key="3">
    <source>
        <dbReference type="ARBA" id="ARBA00022723"/>
    </source>
</evidence>
<keyword evidence="10" id="KW-1185">Reference proteome</keyword>
<dbReference type="STRING" id="1280948.HY36_04875"/>
<dbReference type="GO" id="GO:0004519">
    <property type="term" value="F:endonuclease activity"/>
    <property type="evidence" value="ECO:0007669"/>
    <property type="project" value="UniProtKB-KW"/>
</dbReference>
<dbReference type="PANTHER" id="PTHR30001:SF1">
    <property type="entry name" value="RIBONUCLEASE E_G-LIKE PROTEIN, CHLOROPLASTIC"/>
    <property type="match status" value="1"/>
</dbReference>
<sequence>MLLDNADRPVALNLERWSDQGQRLTFGLQTNGRIRALRPDQGGAFIETDTGPEAFMRLPNAHRLTEGQAVRVTIASEARGDKLPRAELLNDKTPAKGQLVWSNGATKDVAPGDPIVAAAFDEALSSALTLPRGGRLRIERTHALTSVDIDTAGRQGTGSAASRALQINLEACRELARQLKLRKLGGLVVLDCVAPLNAGSRQKIKDAMKSELRAADLTSSTILAPSQLGLMEMSLPWRETPICDRLQNNNGDASDETLCLEGLRILEQAATQNRLDRYTLELPERAYDWLEKVGRPLKDLLADKYGQRLTIQGFTKSKPSVYKSP</sequence>
<evidence type="ECO:0000256" key="6">
    <source>
        <dbReference type="ARBA" id="ARBA00022842"/>
    </source>
</evidence>
<proteinExistence type="predicted"/>
<dbReference type="GO" id="GO:0006364">
    <property type="term" value="P:rRNA processing"/>
    <property type="evidence" value="ECO:0007669"/>
    <property type="project" value="TreeGrafter"/>
</dbReference>
<dbReference type="GO" id="GO:0005737">
    <property type="term" value="C:cytoplasm"/>
    <property type="evidence" value="ECO:0007669"/>
    <property type="project" value="TreeGrafter"/>
</dbReference>
<dbReference type="GO" id="GO:0016787">
    <property type="term" value="F:hydrolase activity"/>
    <property type="evidence" value="ECO:0007669"/>
    <property type="project" value="UniProtKB-KW"/>
</dbReference>
<keyword evidence="5" id="KW-0378">Hydrolase</keyword>
<evidence type="ECO:0000256" key="4">
    <source>
        <dbReference type="ARBA" id="ARBA00022759"/>
    </source>
</evidence>
<dbReference type="PATRIC" id="fig|1280948.3.peg.2034"/>
<comment type="caution">
    <text evidence="9">The sequence shown here is derived from an EMBL/GenBank/DDBJ whole genome shotgun (WGS) entry which is preliminary data.</text>
</comment>
<dbReference type="GO" id="GO:0003723">
    <property type="term" value="F:RNA binding"/>
    <property type="evidence" value="ECO:0007669"/>
    <property type="project" value="UniProtKB-KW"/>
</dbReference>
<accession>A0A059E063</accession>
<dbReference type="EMBL" id="AWFH01000023">
    <property type="protein sequence ID" value="KCZ60316.1"/>
    <property type="molecule type" value="Genomic_DNA"/>
</dbReference>
<dbReference type="InterPro" id="IPR019307">
    <property type="entry name" value="RNA-bd_AU-1/RNase_E/G"/>
</dbReference>
<dbReference type="GO" id="GO:0046872">
    <property type="term" value="F:metal ion binding"/>
    <property type="evidence" value="ECO:0007669"/>
    <property type="project" value="UniProtKB-KW"/>
</dbReference>
<dbReference type="InterPro" id="IPR004659">
    <property type="entry name" value="RNase_E/G"/>
</dbReference>
<comment type="cofactor">
    <cofactor evidence="1">
        <name>Mg(2+)</name>
        <dbReference type="ChEBI" id="CHEBI:18420"/>
    </cofactor>
</comment>
<evidence type="ECO:0000313" key="10">
    <source>
        <dbReference type="Proteomes" id="UP000024547"/>
    </source>
</evidence>
<keyword evidence="4" id="KW-0255">Endonuclease</keyword>
<dbReference type="GO" id="GO:0004540">
    <property type="term" value="F:RNA nuclease activity"/>
    <property type="evidence" value="ECO:0007669"/>
    <property type="project" value="InterPro"/>
</dbReference>
<evidence type="ECO:0000256" key="1">
    <source>
        <dbReference type="ARBA" id="ARBA00001946"/>
    </source>
</evidence>
<keyword evidence="6" id="KW-0460">Magnesium</keyword>
<dbReference type="eggNOG" id="COG1530">
    <property type="taxonomic scope" value="Bacteria"/>
</dbReference>
<evidence type="ECO:0000259" key="8">
    <source>
        <dbReference type="Pfam" id="PF10150"/>
    </source>
</evidence>
<keyword evidence="7" id="KW-0694">RNA-binding</keyword>
<evidence type="ECO:0000256" key="5">
    <source>
        <dbReference type="ARBA" id="ARBA00022801"/>
    </source>
</evidence>
<keyword evidence="3" id="KW-0479">Metal-binding</keyword>
<evidence type="ECO:0000313" key="9">
    <source>
        <dbReference type="EMBL" id="KCZ60316.1"/>
    </source>
</evidence>
<name>A0A059E063_9PROT</name>
<organism evidence="9 10">
    <name type="scientific">Hyphomonas atlantica</name>
    <dbReference type="NCBI Taxonomy" id="1280948"/>
    <lineage>
        <taxon>Bacteria</taxon>
        <taxon>Pseudomonadati</taxon>
        <taxon>Pseudomonadota</taxon>
        <taxon>Alphaproteobacteria</taxon>
        <taxon>Hyphomonadales</taxon>
        <taxon>Hyphomonadaceae</taxon>
        <taxon>Hyphomonas</taxon>
    </lineage>
</organism>
<dbReference type="PANTHER" id="PTHR30001">
    <property type="entry name" value="RIBONUCLEASE"/>
    <property type="match status" value="1"/>
</dbReference>
<dbReference type="Pfam" id="PF10150">
    <property type="entry name" value="RNase_E_G"/>
    <property type="match status" value="1"/>
</dbReference>
<dbReference type="Proteomes" id="UP000024547">
    <property type="component" value="Unassembled WGS sequence"/>
</dbReference>
<keyword evidence="2" id="KW-0540">Nuclease</keyword>
<evidence type="ECO:0000256" key="2">
    <source>
        <dbReference type="ARBA" id="ARBA00022722"/>
    </source>
</evidence>